<protein>
    <submittedName>
        <fullName evidence="5">GAF domain protein</fullName>
    </submittedName>
</protein>
<sequence>MDNSLDISSTPTASTAATAESSVEVLNYSHQGSNYYQDWLGQQCELINEARSALLLALIEEDESAFHPMALWPQTPEFLDELNGLAEEIIASRTALVTALATETSGKELFAIGYPVLSEAELIAVAAIVVEISSEQQLKRAMQLLEVGSAGLEVLKLRLEKQQQQARDGCLEKSIDFLASVQSEPDYASSAMRLVTELAVLLNCDRVSLGKYQKGHSKVLHLSHSTQFGKRMNLIRCIEEVMDEAIDQQQAVVYPNPDLDSSSVVIAHARLSQQQGDAVVLSIPLYVNTEVVGALTFERNPDLPFTEQEIALCESIAALVIPALEDKRLNDRALLLKAWDSGKTQLSRLFGAGFLGRKLLFIGTALLIIFFSVAQGTYRLSADAKLDSYIQRVIAAPYDGYIHSAIYRAGDLVKKDQLLVQLDDRDLHLEKLKWLSEKAKLNRQYQEALAFHDRAKLNIINAQKAQIEAQLELVDSQLSRAKLLAPFEGRIVSGDLSQRLGGAVKKGEVLFEVSPLHFYRINLSIKESRIADVSVGQEGVLHLSALPETPFDFVVTKITPLTEARDGATFFVVEASLQGQSLQLQPGMEGVGKIHIDERNLLSIWTREMQEWLRLKIWSWWG</sequence>
<keyword evidence="3" id="KW-0472">Membrane</keyword>
<accession>A0A7U8C2W5</accession>
<dbReference type="Gene3D" id="2.40.30.170">
    <property type="match status" value="1"/>
</dbReference>
<dbReference type="Gene3D" id="3.30.450.40">
    <property type="match status" value="1"/>
</dbReference>
<dbReference type="SUPFAM" id="SSF111369">
    <property type="entry name" value="HlyD-like secretion proteins"/>
    <property type="match status" value="1"/>
</dbReference>
<dbReference type="Pfam" id="PF01590">
    <property type="entry name" value="GAF"/>
    <property type="match status" value="1"/>
</dbReference>
<dbReference type="PANTHER" id="PTHR32347">
    <property type="entry name" value="EFFLUX SYSTEM COMPONENT YKNX-RELATED"/>
    <property type="match status" value="1"/>
</dbReference>
<gene>
    <name evidence="5" type="ORF">MED92_17294</name>
</gene>
<evidence type="ECO:0000256" key="3">
    <source>
        <dbReference type="SAM" id="Phobius"/>
    </source>
</evidence>
<dbReference type="InterPro" id="IPR050465">
    <property type="entry name" value="UPF0194_transport"/>
</dbReference>
<evidence type="ECO:0000259" key="4">
    <source>
        <dbReference type="Pfam" id="PF01590"/>
    </source>
</evidence>
<name>A0A7U8C2W5_NEPCE</name>
<comment type="subcellular location">
    <subcellularLocation>
        <location evidence="1">Cell envelope</location>
    </subcellularLocation>
</comment>
<evidence type="ECO:0000256" key="1">
    <source>
        <dbReference type="ARBA" id="ARBA00004196"/>
    </source>
</evidence>
<dbReference type="InterPro" id="IPR029016">
    <property type="entry name" value="GAF-like_dom_sf"/>
</dbReference>
<dbReference type="AlphaFoldDB" id="A0A7U8C2W5"/>
<dbReference type="InterPro" id="IPR003018">
    <property type="entry name" value="GAF"/>
</dbReference>
<keyword evidence="3" id="KW-0812">Transmembrane</keyword>
<dbReference type="GO" id="GO:0030313">
    <property type="term" value="C:cell envelope"/>
    <property type="evidence" value="ECO:0007669"/>
    <property type="project" value="UniProtKB-SubCell"/>
</dbReference>
<reference evidence="5 6" key="1">
    <citation type="submission" date="2006-02" db="EMBL/GenBank/DDBJ databases">
        <authorList>
            <person name="Pinhassi J."/>
            <person name="Pedros-Alio C."/>
            <person name="Ferriera S."/>
            <person name="Johnson J."/>
            <person name="Kravitz S."/>
            <person name="Halpern A."/>
            <person name="Remington K."/>
            <person name="Beeson K."/>
            <person name="Tran B."/>
            <person name="Rogers Y.-H."/>
            <person name="Friedman R."/>
            <person name="Venter J.C."/>
        </authorList>
    </citation>
    <scope>NUCLEOTIDE SEQUENCE [LARGE SCALE GENOMIC DNA]</scope>
    <source>
        <strain evidence="5 6">MED92</strain>
    </source>
</reference>
<proteinExistence type="predicted"/>
<dbReference type="Proteomes" id="UP000002171">
    <property type="component" value="Unassembled WGS sequence"/>
</dbReference>
<comment type="caution">
    <text evidence="5">The sequence shown here is derived from an EMBL/GenBank/DDBJ whole genome shotgun (WGS) entry which is preliminary data.</text>
</comment>
<evidence type="ECO:0000313" key="5">
    <source>
        <dbReference type="EMBL" id="EAR60224.1"/>
    </source>
</evidence>
<dbReference type="OrthoDB" id="9806939at2"/>
<keyword evidence="2" id="KW-0175">Coiled coil</keyword>
<keyword evidence="6" id="KW-1185">Reference proteome</keyword>
<evidence type="ECO:0000256" key="2">
    <source>
        <dbReference type="ARBA" id="ARBA00023054"/>
    </source>
</evidence>
<evidence type="ECO:0000313" key="6">
    <source>
        <dbReference type="Proteomes" id="UP000002171"/>
    </source>
</evidence>
<dbReference type="PANTHER" id="PTHR32347:SF23">
    <property type="entry name" value="BLL5650 PROTEIN"/>
    <property type="match status" value="1"/>
</dbReference>
<feature type="transmembrane region" description="Helical" evidence="3">
    <location>
        <begin position="359"/>
        <end position="378"/>
    </location>
</feature>
<feature type="domain" description="GAF" evidence="4">
    <location>
        <begin position="193"/>
        <end position="320"/>
    </location>
</feature>
<dbReference type="EMBL" id="AAOW01000021">
    <property type="protein sequence ID" value="EAR60224.1"/>
    <property type="molecule type" value="Genomic_DNA"/>
</dbReference>
<organism evidence="5 6">
    <name type="scientific">Neptuniibacter caesariensis</name>
    <dbReference type="NCBI Taxonomy" id="207954"/>
    <lineage>
        <taxon>Bacteria</taxon>
        <taxon>Pseudomonadati</taxon>
        <taxon>Pseudomonadota</taxon>
        <taxon>Gammaproteobacteria</taxon>
        <taxon>Oceanospirillales</taxon>
        <taxon>Oceanospirillaceae</taxon>
        <taxon>Neptuniibacter</taxon>
    </lineage>
</organism>
<dbReference type="RefSeq" id="WP_007021123.1">
    <property type="nucleotide sequence ID" value="NZ_CH724125.1"/>
</dbReference>
<dbReference type="SUPFAM" id="SSF55781">
    <property type="entry name" value="GAF domain-like"/>
    <property type="match status" value="1"/>
</dbReference>
<keyword evidence="3" id="KW-1133">Transmembrane helix</keyword>